<evidence type="ECO:0000313" key="2">
    <source>
        <dbReference type="EMBL" id="VDM84970.1"/>
    </source>
</evidence>
<evidence type="ECO:0000256" key="1">
    <source>
        <dbReference type="SAM" id="MobiDB-lite"/>
    </source>
</evidence>
<organism evidence="2 3">
    <name type="scientific">Strongylus vulgaris</name>
    <name type="common">Blood worm</name>
    <dbReference type="NCBI Taxonomy" id="40348"/>
    <lineage>
        <taxon>Eukaryota</taxon>
        <taxon>Metazoa</taxon>
        <taxon>Ecdysozoa</taxon>
        <taxon>Nematoda</taxon>
        <taxon>Chromadorea</taxon>
        <taxon>Rhabditida</taxon>
        <taxon>Rhabditina</taxon>
        <taxon>Rhabditomorpha</taxon>
        <taxon>Strongyloidea</taxon>
        <taxon>Strongylidae</taxon>
        <taxon>Strongylus</taxon>
    </lineage>
</organism>
<dbReference type="EMBL" id="UYYB01134920">
    <property type="protein sequence ID" value="VDM84970.1"/>
    <property type="molecule type" value="Genomic_DNA"/>
</dbReference>
<reference evidence="2 3" key="1">
    <citation type="submission" date="2018-11" db="EMBL/GenBank/DDBJ databases">
        <authorList>
            <consortium name="Pathogen Informatics"/>
        </authorList>
    </citation>
    <scope>NUCLEOTIDE SEQUENCE [LARGE SCALE GENOMIC DNA]</scope>
</reference>
<sequence length="87" mass="9263">MVKDPPLASAAQRTTARSVPVRTLRETRPTFAAKSSIPKSVSATPAKTGPTRPPPRIPAPDPKTRAALTRTGRSPKPGRKPTNSIEK</sequence>
<protein>
    <submittedName>
        <fullName evidence="2">Uncharacterized protein</fullName>
    </submittedName>
</protein>
<dbReference type="Proteomes" id="UP000270094">
    <property type="component" value="Unassembled WGS sequence"/>
</dbReference>
<accession>A0A3P7JH97</accession>
<feature type="compositionally biased region" description="Pro residues" evidence="1">
    <location>
        <begin position="51"/>
        <end position="61"/>
    </location>
</feature>
<proteinExistence type="predicted"/>
<gene>
    <name evidence="2" type="ORF">SVUK_LOCUS19968</name>
</gene>
<evidence type="ECO:0000313" key="3">
    <source>
        <dbReference type="Proteomes" id="UP000270094"/>
    </source>
</evidence>
<name>A0A3P7JH97_STRVU</name>
<dbReference type="AlphaFoldDB" id="A0A3P7JH97"/>
<keyword evidence="3" id="KW-1185">Reference proteome</keyword>
<feature type="region of interest" description="Disordered" evidence="1">
    <location>
        <begin position="1"/>
        <end position="87"/>
    </location>
</feature>